<name>A0A0B1TRI3_OESDE</name>
<keyword evidence="3" id="KW-0677">Repeat</keyword>
<keyword evidence="7" id="KW-0472">Membrane</keyword>
<keyword evidence="6" id="KW-0496">Mitochondrion</keyword>
<evidence type="ECO:0000256" key="3">
    <source>
        <dbReference type="ARBA" id="ARBA00022737"/>
    </source>
</evidence>
<protein>
    <submittedName>
        <fullName evidence="8">Uncharacterized protein</fullName>
    </submittedName>
</protein>
<dbReference type="PANTHER" id="PTHR10780:SF18">
    <property type="entry name" value="LD43650P"/>
    <property type="match status" value="1"/>
</dbReference>
<evidence type="ECO:0000256" key="6">
    <source>
        <dbReference type="ARBA" id="ARBA00023128"/>
    </source>
</evidence>
<dbReference type="InterPro" id="IPR023395">
    <property type="entry name" value="MCP_dom_sf"/>
</dbReference>
<keyword evidence="4" id="KW-1000">Mitochondrion outer membrane</keyword>
<gene>
    <name evidence="8" type="ORF">OESDEN_01333</name>
</gene>
<reference evidence="8 9" key="1">
    <citation type="submission" date="2014-03" db="EMBL/GenBank/DDBJ databases">
        <title>Draft genome of the hookworm Oesophagostomum dentatum.</title>
        <authorList>
            <person name="Mitreva M."/>
        </authorList>
    </citation>
    <scope>NUCLEOTIDE SEQUENCE [LARGE SCALE GENOMIC DNA]</scope>
    <source>
        <strain evidence="8 9">OD-Hann</strain>
    </source>
</reference>
<evidence type="ECO:0000256" key="5">
    <source>
        <dbReference type="ARBA" id="ARBA00022989"/>
    </source>
</evidence>
<dbReference type="Gene3D" id="1.50.40.10">
    <property type="entry name" value="Mitochondrial carrier domain"/>
    <property type="match status" value="1"/>
</dbReference>
<sequence>MRSYSRAMSIQGHLGTQNASVLMAAERNQFFGLDEDEEVMARNLAAKALITSITYPLTCAKTLIQLGHEPFPLSTGRTLIVAGRNAYFLPNVFSYASQLAHAHGLGILFTGIDSAVCSLIIQGITAYHTKKYIDKYYPEIGGKPEYVDVEEKDLTDHQSFKRQLRVAIRESVVRVATVTVARPLTGTTSFIYLLLCYYRLI</sequence>
<dbReference type="OrthoDB" id="5869503at2759"/>
<dbReference type="SUPFAM" id="SSF103506">
    <property type="entry name" value="Mitochondrial carrier"/>
    <property type="match status" value="1"/>
</dbReference>
<dbReference type="AlphaFoldDB" id="A0A0B1TRI3"/>
<accession>A0A0B1TRI3</accession>
<evidence type="ECO:0000256" key="2">
    <source>
        <dbReference type="ARBA" id="ARBA00022692"/>
    </source>
</evidence>
<keyword evidence="9" id="KW-1185">Reference proteome</keyword>
<comment type="subcellular location">
    <subcellularLocation>
        <location evidence="1">Mitochondrion outer membrane</location>
        <topology evidence="1">Multi-pass membrane protein</topology>
    </subcellularLocation>
</comment>
<dbReference type="PANTHER" id="PTHR10780">
    <property type="entry name" value="MITOCHONDRIAL CARRIER HOMOLOG"/>
    <property type="match status" value="1"/>
</dbReference>
<proteinExistence type="predicted"/>
<evidence type="ECO:0000313" key="8">
    <source>
        <dbReference type="EMBL" id="KHJ98686.1"/>
    </source>
</evidence>
<evidence type="ECO:0000256" key="7">
    <source>
        <dbReference type="ARBA" id="ARBA00023136"/>
    </source>
</evidence>
<dbReference type="EMBL" id="KN549285">
    <property type="protein sequence ID" value="KHJ98686.1"/>
    <property type="molecule type" value="Genomic_DNA"/>
</dbReference>
<keyword evidence="5" id="KW-1133">Transmembrane helix</keyword>
<organism evidence="8 9">
    <name type="scientific">Oesophagostomum dentatum</name>
    <name type="common">Nodular worm</name>
    <dbReference type="NCBI Taxonomy" id="61180"/>
    <lineage>
        <taxon>Eukaryota</taxon>
        <taxon>Metazoa</taxon>
        <taxon>Ecdysozoa</taxon>
        <taxon>Nematoda</taxon>
        <taxon>Chromadorea</taxon>
        <taxon>Rhabditida</taxon>
        <taxon>Rhabditina</taxon>
        <taxon>Rhabditomorpha</taxon>
        <taxon>Strongyloidea</taxon>
        <taxon>Strongylidae</taxon>
        <taxon>Oesophagostomum</taxon>
    </lineage>
</organism>
<keyword evidence="2" id="KW-0812">Transmembrane</keyword>
<dbReference type="Proteomes" id="UP000053660">
    <property type="component" value="Unassembled WGS sequence"/>
</dbReference>
<evidence type="ECO:0000256" key="4">
    <source>
        <dbReference type="ARBA" id="ARBA00022787"/>
    </source>
</evidence>
<evidence type="ECO:0000256" key="1">
    <source>
        <dbReference type="ARBA" id="ARBA00004374"/>
    </source>
</evidence>
<dbReference type="GO" id="GO:0005741">
    <property type="term" value="C:mitochondrial outer membrane"/>
    <property type="evidence" value="ECO:0007669"/>
    <property type="project" value="UniProtKB-SubCell"/>
</dbReference>
<evidence type="ECO:0000313" key="9">
    <source>
        <dbReference type="Proteomes" id="UP000053660"/>
    </source>
</evidence>